<reference evidence="1" key="1">
    <citation type="submission" date="2022-07" db="EMBL/GenBank/DDBJ databases">
        <title>Phylogenomic reconstructions and comparative analyses of Kickxellomycotina fungi.</title>
        <authorList>
            <person name="Reynolds N.K."/>
            <person name="Stajich J.E."/>
            <person name="Barry K."/>
            <person name="Grigoriev I.V."/>
            <person name="Crous P."/>
            <person name="Smith M.E."/>
        </authorList>
    </citation>
    <scope>NUCLEOTIDE SEQUENCE</scope>
    <source>
        <strain evidence="1">CBS 109366</strain>
    </source>
</reference>
<keyword evidence="2" id="KW-1185">Reference proteome</keyword>
<organism evidence="1 2">
    <name type="scientific">Coemansia nantahalensis</name>
    <dbReference type="NCBI Taxonomy" id="2789366"/>
    <lineage>
        <taxon>Eukaryota</taxon>
        <taxon>Fungi</taxon>
        <taxon>Fungi incertae sedis</taxon>
        <taxon>Zoopagomycota</taxon>
        <taxon>Kickxellomycotina</taxon>
        <taxon>Kickxellomycetes</taxon>
        <taxon>Kickxellales</taxon>
        <taxon>Kickxellaceae</taxon>
        <taxon>Coemansia</taxon>
    </lineage>
</organism>
<name>A0ACC1JIY3_9FUNG</name>
<dbReference type="EMBL" id="JANBUJ010003968">
    <property type="protein sequence ID" value="KAJ2758905.1"/>
    <property type="molecule type" value="Genomic_DNA"/>
</dbReference>
<comment type="caution">
    <text evidence="1">The sequence shown here is derived from an EMBL/GenBank/DDBJ whole genome shotgun (WGS) entry which is preliminary data.</text>
</comment>
<evidence type="ECO:0000313" key="2">
    <source>
        <dbReference type="Proteomes" id="UP001140234"/>
    </source>
</evidence>
<gene>
    <name evidence="1" type="ORF">IWQ57_006696</name>
</gene>
<protein>
    <submittedName>
        <fullName evidence="1">Uncharacterized protein</fullName>
    </submittedName>
</protein>
<evidence type="ECO:0000313" key="1">
    <source>
        <dbReference type="EMBL" id="KAJ2758905.1"/>
    </source>
</evidence>
<sequence length="188" mass="19653">MAAGDVYRDFFLAAGDGLLDCEIKTARAALTARHASGALSAVLSGLICSQTLLLAKSGIGLVVLTARGSMQFNDPLAVAIVAGLVATALANLYYIQRALSLCSTLTAVPLCFCSSSLAALLSSLVYFDQLRLLSPLQVTMIAAGIALLALGVALLSLKAEAHESPLQLPEEPNHTRATHPSTHVHHHR</sequence>
<dbReference type="Proteomes" id="UP001140234">
    <property type="component" value="Unassembled WGS sequence"/>
</dbReference>
<proteinExistence type="predicted"/>
<accession>A0ACC1JIY3</accession>